<dbReference type="InterPro" id="IPR027417">
    <property type="entry name" value="P-loop_NTPase"/>
</dbReference>
<dbReference type="Gene3D" id="1.25.40.10">
    <property type="entry name" value="Tetratricopeptide repeat domain"/>
    <property type="match status" value="1"/>
</dbReference>
<organism evidence="4 5">
    <name type="scientific">Lophiotrema nucula</name>
    <dbReference type="NCBI Taxonomy" id="690887"/>
    <lineage>
        <taxon>Eukaryota</taxon>
        <taxon>Fungi</taxon>
        <taxon>Dikarya</taxon>
        <taxon>Ascomycota</taxon>
        <taxon>Pezizomycotina</taxon>
        <taxon>Dothideomycetes</taxon>
        <taxon>Pleosporomycetidae</taxon>
        <taxon>Pleosporales</taxon>
        <taxon>Lophiotremataceae</taxon>
        <taxon>Lophiotrema</taxon>
    </lineage>
</organism>
<dbReference type="SUPFAM" id="SSF48452">
    <property type="entry name" value="TPR-like"/>
    <property type="match status" value="2"/>
</dbReference>
<dbReference type="InterPro" id="IPR011990">
    <property type="entry name" value="TPR-like_helical_dom_sf"/>
</dbReference>
<evidence type="ECO:0000313" key="5">
    <source>
        <dbReference type="Proteomes" id="UP000799770"/>
    </source>
</evidence>
<gene>
    <name evidence="4" type="ORF">BDV96DRAFT_606018</name>
</gene>
<dbReference type="PANTHER" id="PTHR10039">
    <property type="entry name" value="AMELOGENIN"/>
    <property type="match status" value="1"/>
</dbReference>
<evidence type="ECO:0000256" key="1">
    <source>
        <dbReference type="ARBA" id="ARBA00022737"/>
    </source>
</evidence>
<keyword evidence="1" id="KW-0677">Repeat</keyword>
<dbReference type="PANTHER" id="PTHR10039:SF17">
    <property type="entry name" value="FUNGAL STAND N-TERMINAL GOODBYE DOMAIN-CONTAINING PROTEIN-RELATED"/>
    <property type="match status" value="1"/>
</dbReference>
<name>A0A6A5YM22_9PLEO</name>
<dbReference type="InterPro" id="IPR056884">
    <property type="entry name" value="NPHP3-like_N"/>
</dbReference>
<evidence type="ECO:0000259" key="3">
    <source>
        <dbReference type="Pfam" id="PF24883"/>
    </source>
</evidence>
<dbReference type="EMBL" id="ML977350">
    <property type="protein sequence ID" value="KAF2108030.1"/>
    <property type="molecule type" value="Genomic_DNA"/>
</dbReference>
<dbReference type="InterPro" id="IPR019734">
    <property type="entry name" value="TPR_rpt"/>
</dbReference>
<sequence length="1311" mass="148971">MTENSNRLRKILENGVQKYEEETKYILDPETVEKFKTWDDIQKHITEQNQDFNVSKAKYQKTLTEITKFTFFIPKLGNVGRSIGIFPAGLVYASIAHLFEGFHDIAEHHEKIRDVFKSMNRALGHLTHYEFDDMDSELENVVAEMISTILALIAFLTKQLGQRKLRMFFRFSVSRDPNKEMDKLKERLGSDVEEAQRLLIISTNRGVKKQNDMARDRLRREAMQILSPSGVPRNKLESIRYQCVDGTGDWIEHLPEFQNWLQDDEGFLWLCGTPGSGKTYIVGQIILLLSTLLKSGKQPFANASLGYYFFSKTEGGDDPSVFGQALRDIAGQILQNNIEFEQHVIDCCQITSNLDTAASMWHGIFKRFFCSPDRPLYLILDGIDEVMNSGGSACSEFLKTLLSSRWTSQNNIKVLIAGRPEIRDLLEIAISRPTMALIHIEPQSTEPVMNDFIDRGIQSLSSTSIPRHLHDHIRNKMKSKANGMFLWVSLMFTTIGELANENDVCACLDRSISDINHMISQMFAGFHSRLKSEAWKELEIILRWLSYAERPLLLSEMGEILTRTLPHQGKVFGLEKRLRERFGSFILLIRDDGLSTGILQARQRISRSEESVPETTKVVFAHATIHEYLHEHDPRTEKIPYFSVPIIDRNESQYQTIKACMEVIIAKGSKRLDTKDPILLPYASTFWLSHLKGISQSAPELDVADRSTIITMLQSVLNDDPNLRSWCQHVYPSFFSPSNARAIVQCVRTLAQDIELPRGPKSWACYCTEKKVFHPAAKFLAQEGLNDGHWNALNSLAAVAYIQGISNGDDLTRITPGMLSLDVVSKAAQWFKPLKTSAWHCRMGCLLRDANHTAEAMDHFQIALKLNNSSTEARHELAVAYERGMLYQEAMDLELETLPMYDLQKANGQAADSIDAKECRSLEMLALCQEQLNKSTDALHSWRKALTTQAISDVGLRRFIALLHRCDDGPRVEEISELMQSLQQQRSLDGTADNRLSQFIQAYPWPVGGPNSTFHVMANAAEGTELLAWLEEMYTATLSTAQSNLKKIALKICLIFLYKQYANKPSKAEKFIEDIADIVTLGQHSGVRELELSKSFIAKDFCRIRVRKALAPNATGNEMRLSIQGIHKLVQSGLHPYDPTEKILFDENSQVYLALLHRQKGDWKKAYGILDPYIARCFQLIRQDNGNNQRTAMQALTEVLLALDQQDDALFFFQYVHSYSAWLCHKCRSYCTDRQNAAICGACFCVLCDACLALPREEEPYTYCVPGHRLIHYTSSGKTFQSVPQVKFRGEDITLTSAVSRLEGEWEHRVG</sequence>
<reference evidence="4" key="1">
    <citation type="journal article" date="2020" name="Stud. Mycol.">
        <title>101 Dothideomycetes genomes: a test case for predicting lifestyles and emergence of pathogens.</title>
        <authorList>
            <person name="Haridas S."/>
            <person name="Albert R."/>
            <person name="Binder M."/>
            <person name="Bloem J."/>
            <person name="Labutti K."/>
            <person name="Salamov A."/>
            <person name="Andreopoulos B."/>
            <person name="Baker S."/>
            <person name="Barry K."/>
            <person name="Bills G."/>
            <person name="Bluhm B."/>
            <person name="Cannon C."/>
            <person name="Castanera R."/>
            <person name="Culley D."/>
            <person name="Daum C."/>
            <person name="Ezra D."/>
            <person name="Gonzalez J."/>
            <person name="Henrissat B."/>
            <person name="Kuo A."/>
            <person name="Liang C."/>
            <person name="Lipzen A."/>
            <person name="Lutzoni F."/>
            <person name="Magnuson J."/>
            <person name="Mondo S."/>
            <person name="Nolan M."/>
            <person name="Ohm R."/>
            <person name="Pangilinan J."/>
            <person name="Park H.-J."/>
            <person name="Ramirez L."/>
            <person name="Alfaro M."/>
            <person name="Sun H."/>
            <person name="Tritt A."/>
            <person name="Yoshinaga Y."/>
            <person name="Zwiers L.-H."/>
            <person name="Turgeon B."/>
            <person name="Goodwin S."/>
            <person name="Spatafora J."/>
            <person name="Crous P."/>
            <person name="Grigoriev I."/>
        </authorList>
    </citation>
    <scope>NUCLEOTIDE SEQUENCE</scope>
    <source>
        <strain evidence="4">CBS 627.86</strain>
    </source>
</reference>
<dbReference type="SUPFAM" id="SSF52540">
    <property type="entry name" value="P-loop containing nucleoside triphosphate hydrolases"/>
    <property type="match status" value="1"/>
</dbReference>
<protein>
    <submittedName>
        <fullName evidence="4">Uncharacterized protein</fullName>
    </submittedName>
</protein>
<keyword evidence="5" id="KW-1185">Reference proteome</keyword>
<dbReference type="Proteomes" id="UP000799770">
    <property type="component" value="Unassembled WGS sequence"/>
</dbReference>
<dbReference type="Gene3D" id="3.40.50.300">
    <property type="entry name" value="P-loop containing nucleotide triphosphate hydrolases"/>
    <property type="match status" value="1"/>
</dbReference>
<dbReference type="SMART" id="SM00028">
    <property type="entry name" value="TPR"/>
    <property type="match status" value="2"/>
</dbReference>
<accession>A0A6A5YM22</accession>
<feature type="domain" description="Fungal STAND N-terminal Goodbye" evidence="2">
    <location>
        <begin position="14"/>
        <end position="129"/>
    </location>
</feature>
<proteinExistence type="predicted"/>
<dbReference type="OrthoDB" id="448455at2759"/>
<feature type="domain" description="Nephrocystin 3-like N-terminal" evidence="3">
    <location>
        <begin position="246"/>
        <end position="419"/>
    </location>
</feature>
<dbReference type="Pfam" id="PF17109">
    <property type="entry name" value="Goodbye"/>
    <property type="match status" value="1"/>
</dbReference>
<evidence type="ECO:0000313" key="4">
    <source>
        <dbReference type="EMBL" id="KAF2108030.1"/>
    </source>
</evidence>
<dbReference type="Pfam" id="PF24883">
    <property type="entry name" value="NPHP3_N"/>
    <property type="match status" value="1"/>
</dbReference>
<dbReference type="InterPro" id="IPR031350">
    <property type="entry name" value="Goodbye_dom"/>
</dbReference>
<evidence type="ECO:0000259" key="2">
    <source>
        <dbReference type="Pfam" id="PF17109"/>
    </source>
</evidence>